<protein>
    <submittedName>
        <fullName evidence="1">Pathogenicity locus Cdd1 protein</fullName>
    </submittedName>
</protein>
<dbReference type="OrthoDB" id="9790407at2"/>
<dbReference type="EMBL" id="PYAW01000005">
    <property type="protein sequence ID" value="PSL44754.1"/>
    <property type="molecule type" value="Genomic_DNA"/>
</dbReference>
<name>A0A2P8HEZ3_CHINA</name>
<proteinExistence type="predicted"/>
<dbReference type="AlphaFoldDB" id="A0A2P8HEZ3"/>
<accession>A0A2P8HEZ3</accession>
<gene>
    <name evidence="1" type="ORF">CLV51_105126</name>
</gene>
<organism evidence="1 2">
    <name type="scientific">Chitinophaga niastensis</name>
    <dbReference type="NCBI Taxonomy" id="536980"/>
    <lineage>
        <taxon>Bacteria</taxon>
        <taxon>Pseudomonadati</taxon>
        <taxon>Bacteroidota</taxon>
        <taxon>Chitinophagia</taxon>
        <taxon>Chitinophagales</taxon>
        <taxon>Chitinophagaceae</taxon>
        <taxon>Chitinophaga</taxon>
    </lineage>
</organism>
<comment type="caution">
    <text evidence="1">The sequence shown here is derived from an EMBL/GenBank/DDBJ whole genome shotgun (WGS) entry which is preliminary data.</text>
</comment>
<dbReference type="RefSeq" id="WP_106530194.1">
    <property type="nucleotide sequence ID" value="NZ_PYAW01000005.1"/>
</dbReference>
<dbReference type="Gene3D" id="1.10.150.20">
    <property type="entry name" value="5' to 3' exonuclease, C-terminal subdomain"/>
    <property type="match status" value="1"/>
</dbReference>
<dbReference type="Proteomes" id="UP000240971">
    <property type="component" value="Unassembled WGS sequence"/>
</dbReference>
<evidence type="ECO:0000313" key="2">
    <source>
        <dbReference type="Proteomes" id="UP000240971"/>
    </source>
</evidence>
<sequence>MDKNTADKQTVLKQLQIIPGIGKACAIDLWNIGIRSIPDLKGQNPAILYDRLNTITGVKHDICMLYTFRCAVYFASAQHHEKEKLNWWYWKDKTYNE</sequence>
<dbReference type="InterPro" id="IPR021725">
    <property type="entry name" value="Cdd1"/>
</dbReference>
<dbReference type="Pfam" id="PF11731">
    <property type="entry name" value="Cdd1"/>
    <property type="match status" value="1"/>
</dbReference>
<reference evidence="1 2" key="1">
    <citation type="submission" date="2018-03" db="EMBL/GenBank/DDBJ databases">
        <title>Genomic Encyclopedia of Archaeal and Bacterial Type Strains, Phase II (KMG-II): from individual species to whole genera.</title>
        <authorList>
            <person name="Goeker M."/>
        </authorList>
    </citation>
    <scope>NUCLEOTIDE SEQUENCE [LARGE SCALE GENOMIC DNA]</scope>
    <source>
        <strain evidence="1 2">DSM 24859</strain>
    </source>
</reference>
<evidence type="ECO:0000313" key="1">
    <source>
        <dbReference type="EMBL" id="PSL44754.1"/>
    </source>
</evidence>
<keyword evidence="2" id="KW-1185">Reference proteome</keyword>